<keyword evidence="14" id="KW-0407">Ion channel</keyword>
<dbReference type="PRINTS" id="PR00177">
    <property type="entry name" value="NMDARECEPTOR"/>
</dbReference>
<reference evidence="24" key="1">
    <citation type="submission" date="2021-02" db="EMBL/GenBank/DDBJ databases">
        <authorList>
            <person name="Nowell W R."/>
        </authorList>
    </citation>
    <scope>NUCLEOTIDE SEQUENCE</scope>
    <source>
        <strain evidence="24">Ploen Becks lab</strain>
    </source>
</reference>
<dbReference type="GO" id="GO:0045211">
    <property type="term" value="C:postsynaptic membrane"/>
    <property type="evidence" value="ECO:0007669"/>
    <property type="project" value="UniProtKB-SubCell"/>
</dbReference>
<evidence type="ECO:0000313" key="25">
    <source>
        <dbReference type="Proteomes" id="UP000663879"/>
    </source>
</evidence>
<feature type="binding site" evidence="17">
    <location>
        <position position="592"/>
    </location>
    <ligand>
        <name>L-glutamate</name>
        <dbReference type="ChEBI" id="CHEBI:29985"/>
    </ligand>
</feature>
<evidence type="ECO:0000256" key="17">
    <source>
        <dbReference type="PIRSR" id="PIRSR601508-1"/>
    </source>
</evidence>
<protein>
    <recommendedName>
        <fullName evidence="16">Glutamate receptor 1</fullName>
    </recommendedName>
</protein>
<dbReference type="InterPro" id="IPR001320">
    <property type="entry name" value="Iontro_rcpt_C"/>
</dbReference>
<feature type="binding site" evidence="17">
    <location>
        <position position="757"/>
    </location>
    <ligand>
        <name>L-glutamate</name>
        <dbReference type="ChEBI" id="CHEBI:29985"/>
    </ligand>
</feature>
<organism evidence="24 25">
    <name type="scientific">Brachionus calyciflorus</name>
    <dbReference type="NCBI Taxonomy" id="104777"/>
    <lineage>
        <taxon>Eukaryota</taxon>
        <taxon>Metazoa</taxon>
        <taxon>Spiralia</taxon>
        <taxon>Gnathifera</taxon>
        <taxon>Rotifera</taxon>
        <taxon>Eurotatoria</taxon>
        <taxon>Monogononta</taxon>
        <taxon>Pseudotrocha</taxon>
        <taxon>Ploima</taxon>
        <taxon>Brachionidae</taxon>
        <taxon>Brachionus</taxon>
    </lineage>
</organism>
<keyword evidence="13" id="KW-1071">Ligand-gated ion channel</keyword>
<accession>A0A813P7H3</accession>
<feature type="transmembrane region" description="Helical" evidence="20">
    <location>
        <begin position="899"/>
        <end position="921"/>
    </location>
</feature>
<feature type="site" description="Crucial to convey clamshell closure to channel opening" evidence="18">
    <location>
        <position position="735"/>
    </location>
</feature>
<evidence type="ECO:0000259" key="23">
    <source>
        <dbReference type="SMART" id="SM00918"/>
    </source>
</evidence>
<dbReference type="InterPro" id="IPR015683">
    <property type="entry name" value="Ionotropic_Glu_rcpt"/>
</dbReference>
<dbReference type="Gene3D" id="3.40.190.10">
    <property type="entry name" value="Periplasmic binding protein-like II"/>
    <property type="match status" value="2"/>
</dbReference>
<dbReference type="PANTHER" id="PTHR18966">
    <property type="entry name" value="IONOTROPIC GLUTAMATE RECEPTOR"/>
    <property type="match status" value="1"/>
</dbReference>
<evidence type="ECO:0000256" key="1">
    <source>
        <dbReference type="ARBA" id="ARBA00008685"/>
    </source>
</evidence>
<evidence type="ECO:0000256" key="16">
    <source>
        <dbReference type="ARBA" id="ARBA00072754"/>
    </source>
</evidence>
<feature type="signal peptide" evidence="21">
    <location>
        <begin position="1"/>
        <end position="26"/>
    </location>
</feature>
<evidence type="ECO:0000256" key="15">
    <source>
        <dbReference type="ARBA" id="ARBA00034104"/>
    </source>
</evidence>
<feature type="domain" description="Ionotropic glutamate receptor C-terminal" evidence="22">
    <location>
        <begin position="499"/>
        <end position="871"/>
    </location>
</feature>
<evidence type="ECO:0000256" key="3">
    <source>
        <dbReference type="ARBA" id="ARBA00022475"/>
    </source>
</evidence>
<comment type="similarity">
    <text evidence="1">Belongs to the glutamate-gated ion channel (TC 1.A.10.1) family.</text>
</comment>
<evidence type="ECO:0000256" key="4">
    <source>
        <dbReference type="ARBA" id="ARBA00022692"/>
    </source>
</evidence>
<dbReference type="GO" id="GO:0034702">
    <property type="term" value="C:monoatomic ion channel complex"/>
    <property type="evidence" value="ECO:0007669"/>
    <property type="project" value="UniProtKB-ARBA"/>
</dbReference>
<evidence type="ECO:0000256" key="13">
    <source>
        <dbReference type="ARBA" id="ARBA00023286"/>
    </source>
</evidence>
<keyword evidence="25" id="KW-1185">Reference proteome</keyword>
<feature type="disulfide bond" evidence="19">
    <location>
        <begin position="820"/>
        <end position="875"/>
    </location>
</feature>
<keyword evidence="11" id="KW-0325">Glycoprotein</keyword>
<evidence type="ECO:0000256" key="18">
    <source>
        <dbReference type="PIRSR" id="PIRSR601508-2"/>
    </source>
</evidence>
<evidence type="ECO:0000256" key="7">
    <source>
        <dbReference type="ARBA" id="ARBA00023018"/>
    </source>
</evidence>
<feature type="transmembrane region" description="Helical" evidence="20">
    <location>
        <begin position="673"/>
        <end position="694"/>
    </location>
</feature>
<dbReference type="GO" id="GO:0004888">
    <property type="term" value="F:transmembrane signaling receptor activity"/>
    <property type="evidence" value="ECO:0007669"/>
    <property type="project" value="UniProtKB-ARBA"/>
</dbReference>
<dbReference type="GO" id="GO:0022824">
    <property type="term" value="F:transmitter-gated monoatomic ion channel activity"/>
    <property type="evidence" value="ECO:0007669"/>
    <property type="project" value="UniProtKB-ARBA"/>
</dbReference>
<dbReference type="Pfam" id="PF01094">
    <property type="entry name" value="ANF_receptor"/>
    <property type="match status" value="1"/>
</dbReference>
<dbReference type="GO" id="GO:0007166">
    <property type="term" value="P:cell surface receptor signaling pathway"/>
    <property type="evidence" value="ECO:0007669"/>
    <property type="project" value="UniProtKB-ARBA"/>
</dbReference>
<dbReference type="Gene3D" id="1.10.287.70">
    <property type="match status" value="1"/>
</dbReference>
<dbReference type="FunFam" id="1.10.287.70:FF:000064">
    <property type="entry name" value="Glutamate receptor ionotropic, kainate"/>
    <property type="match status" value="1"/>
</dbReference>
<dbReference type="InterPro" id="IPR019594">
    <property type="entry name" value="Glu/Gly-bd"/>
</dbReference>
<dbReference type="Proteomes" id="UP000663879">
    <property type="component" value="Unassembled WGS sequence"/>
</dbReference>
<dbReference type="FunFam" id="3.40.190.10:FF:000087">
    <property type="entry name" value="glutamate receptor 4 isoform X2"/>
    <property type="match status" value="1"/>
</dbReference>
<feature type="transmembrane region" description="Helical" evidence="20">
    <location>
        <begin position="706"/>
        <end position="728"/>
    </location>
</feature>
<dbReference type="AlphaFoldDB" id="A0A813P7H3"/>
<dbReference type="InterPro" id="IPR001508">
    <property type="entry name" value="Iono_Glu_rcpt_met"/>
</dbReference>
<keyword evidence="3" id="KW-1003">Cell membrane</keyword>
<evidence type="ECO:0000256" key="6">
    <source>
        <dbReference type="ARBA" id="ARBA00022989"/>
    </source>
</evidence>
<sequence>MNPKFVNICTLFAIVFIGINIRKCKASIGVPLGLIIDKEFHSQSHQHILNTVKYLNNGIRYGRNKWFLHVDILENSNSHDIIRTVCNQMSKGILAIFGQTSHSLTEAIKSYTNRYKIPFISITHPRHKLDDKIQNSNQFNLDLVQNENKLSSSENSDLNNSIKNDQEIINNTQNFQIKMHPDMVPLLVSLIKYHQWKSIYYLYNNEEALTRLEGLLGYQMRETDFVTNILARKIENDIEWRNILKSIEDQILSSQQRITPSLTLKQNTFDVTVMVDLDSKDDYLNFLNQVKFMGNNKVKYHFLLVNMALSPVEVNDFRQYGFNITCFSMVDYNKLNTLTLLSDALRINVPLYKLPKIPLKVALMIDSLIMFSNQIHQLVGKDINRLFGIEGVSLRNTEIFVNSKKGINCSFNSNDETWPLGDLITSNIINMPTFEGLTGPINFDSRGYRVNYSIDIHRVALNMPIAKIGSFSSGSGLKILEEAIFRERDGFSAVNRNRKRIVVTIADDPFFMIKPISESEKNLTGNDRYHGFCVDLATHIAKIVNFTFEFRLVKDNKFGVKNANGEWNGIIGELLRHEADLAIAGLTITLEREQAVEFSMPFMNLGVSIMIYKPKEEKPKVFSFMAPLSKEIWMCILFAYVGISVILFLVSRFSPYEWNVENVMGETKLQNAFTIFNTFWFCLAAFLQQGVDIAPSSISGRLVTSVWWFFTLILISSYTANLAAFLTVERMVSSIESAEDLAKQTEIQYGSVESGSTKEFFRTSKFQTYQRMWSFMNGFGSQVFVKNNFEGVKKVRDSKGKYAFLLESSVNEYLNERQPCDTMKVGNNLDSKGYGIATPIGSDLKEAINLAVLQLREDGTLENLKKKWWFEQSECGNQKSQSASKDASRNALGLGNVAGIFYILIIGLVISVITAGFEILYKARIDARRSKTIFKEAVKSKVRLSMTGYEDLPTKELNDFKNENKVGWNLEPPKSPF</sequence>
<dbReference type="Pfam" id="PF00060">
    <property type="entry name" value="Lig_chan"/>
    <property type="match status" value="1"/>
</dbReference>
<keyword evidence="7" id="KW-0770">Synapse</keyword>
<name>A0A813P7H3_9BILA</name>
<dbReference type="InterPro" id="IPR028082">
    <property type="entry name" value="Peripla_BP_I"/>
</dbReference>
<feature type="transmembrane region" description="Helical" evidence="20">
    <location>
        <begin position="632"/>
        <end position="653"/>
    </location>
</feature>
<keyword evidence="9 20" id="KW-0472">Membrane</keyword>
<keyword evidence="2" id="KW-0813">Transport</keyword>
<gene>
    <name evidence="24" type="ORF">OXX778_LOCUS3787</name>
</gene>
<dbReference type="Gene3D" id="3.40.50.2300">
    <property type="match status" value="2"/>
</dbReference>
<keyword evidence="19" id="KW-1015">Disulfide bond</keyword>
<comment type="caution">
    <text evidence="24">The sequence shown here is derived from an EMBL/GenBank/DDBJ whole genome shotgun (WGS) entry which is preliminary data.</text>
</comment>
<dbReference type="SMART" id="SM00918">
    <property type="entry name" value="Lig_chan-Glu_bd"/>
    <property type="match status" value="1"/>
</dbReference>
<dbReference type="FunFam" id="3.40.190.10:FF:000001">
    <property type="entry name" value="Glutamate receptor ionotropic, kainate 2"/>
    <property type="match status" value="1"/>
</dbReference>
<evidence type="ECO:0000256" key="5">
    <source>
        <dbReference type="ARBA" id="ARBA00022729"/>
    </source>
</evidence>
<feature type="site" description="Interaction with the cone snail toxin Con-ikot-ikot" evidence="18">
    <location>
        <position position="762"/>
    </location>
</feature>
<feature type="binding site" evidence="17">
    <location>
        <position position="807"/>
    </location>
    <ligand>
        <name>L-glutamate</name>
        <dbReference type="ChEBI" id="CHEBI:29985"/>
    </ligand>
</feature>
<keyword evidence="8" id="KW-0406">Ion transport</keyword>
<dbReference type="EMBL" id="CAJNOC010000347">
    <property type="protein sequence ID" value="CAF0748574.1"/>
    <property type="molecule type" value="Genomic_DNA"/>
</dbReference>
<evidence type="ECO:0000256" key="9">
    <source>
        <dbReference type="ARBA" id="ARBA00023136"/>
    </source>
</evidence>
<dbReference type="InterPro" id="IPR001828">
    <property type="entry name" value="ANF_lig-bd_rcpt"/>
</dbReference>
<dbReference type="SUPFAM" id="SSF53822">
    <property type="entry name" value="Periplasmic binding protein-like I"/>
    <property type="match status" value="1"/>
</dbReference>
<feature type="binding site" evidence="17">
    <location>
        <position position="756"/>
    </location>
    <ligand>
        <name>L-glutamate</name>
        <dbReference type="ChEBI" id="CHEBI:29985"/>
    </ligand>
</feature>
<evidence type="ECO:0000259" key="22">
    <source>
        <dbReference type="SMART" id="SM00079"/>
    </source>
</evidence>
<keyword evidence="6 20" id="KW-1133">Transmembrane helix</keyword>
<dbReference type="OrthoDB" id="5984008at2759"/>
<evidence type="ECO:0000256" key="11">
    <source>
        <dbReference type="ARBA" id="ARBA00023180"/>
    </source>
</evidence>
<feature type="domain" description="Ionotropic glutamate receptor L-glutamate and glycine-binding" evidence="23">
    <location>
        <begin position="509"/>
        <end position="576"/>
    </location>
</feature>
<dbReference type="SUPFAM" id="SSF81324">
    <property type="entry name" value="Voltage-gated potassium channels"/>
    <property type="match status" value="1"/>
</dbReference>
<feature type="disulfide bond" evidence="19">
    <location>
        <begin position="86"/>
        <end position="409"/>
    </location>
</feature>
<evidence type="ECO:0000256" key="14">
    <source>
        <dbReference type="ARBA" id="ARBA00023303"/>
    </source>
</evidence>
<dbReference type="SMART" id="SM00079">
    <property type="entry name" value="PBPe"/>
    <property type="match status" value="1"/>
</dbReference>
<proteinExistence type="inferred from homology"/>
<dbReference type="Pfam" id="PF10613">
    <property type="entry name" value="Lig_chan-Glu_bd"/>
    <property type="match status" value="1"/>
</dbReference>
<keyword evidence="5 21" id="KW-0732">Signal</keyword>
<evidence type="ECO:0000256" key="21">
    <source>
        <dbReference type="SAM" id="SignalP"/>
    </source>
</evidence>
<keyword evidence="10" id="KW-0675">Receptor</keyword>
<evidence type="ECO:0000256" key="19">
    <source>
        <dbReference type="PIRSR" id="PIRSR601508-3"/>
    </source>
</evidence>
<evidence type="ECO:0000256" key="2">
    <source>
        <dbReference type="ARBA" id="ARBA00022448"/>
    </source>
</evidence>
<keyword evidence="12" id="KW-0628">Postsynaptic cell membrane</keyword>
<keyword evidence="4 20" id="KW-0812">Transmembrane</keyword>
<feature type="chain" id="PRO_5032809333" description="Glutamate receptor 1" evidence="21">
    <location>
        <begin position="27"/>
        <end position="977"/>
    </location>
</feature>
<evidence type="ECO:0000313" key="24">
    <source>
        <dbReference type="EMBL" id="CAF0748574.1"/>
    </source>
</evidence>
<dbReference type="SUPFAM" id="SSF53850">
    <property type="entry name" value="Periplasmic binding protein-like II"/>
    <property type="match status" value="1"/>
</dbReference>
<feature type="binding site" evidence="17">
    <location>
        <position position="587"/>
    </location>
    <ligand>
        <name>L-glutamate</name>
        <dbReference type="ChEBI" id="CHEBI:29985"/>
    </ligand>
</feature>
<comment type="subcellular location">
    <subcellularLocation>
        <location evidence="15">Postsynaptic cell membrane</location>
        <topology evidence="15">Multi-pass membrane protein</topology>
    </subcellularLocation>
</comment>
<evidence type="ECO:0000256" key="8">
    <source>
        <dbReference type="ARBA" id="ARBA00023065"/>
    </source>
</evidence>
<evidence type="ECO:0000256" key="20">
    <source>
        <dbReference type="SAM" id="Phobius"/>
    </source>
</evidence>
<evidence type="ECO:0000256" key="12">
    <source>
        <dbReference type="ARBA" id="ARBA00023257"/>
    </source>
</evidence>
<evidence type="ECO:0000256" key="10">
    <source>
        <dbReference type="ARBA" id="ARBA00023170"/>
    </source>
</evidence>